<dbReference type="AlphaFoldDB" id="A0A4Q1JML3"/>
<sequence length="158" mass="18388">MNQNQAIIYGSFIQRLGFSSGGFPQDISIQNLETKASYKSKKENPFIFHIPAGHYKILNYWWTKSQWYGGKVFTEAIFKGIDTSTKTFKKKKESNGILEKDLLQYEFTVEKNRINYLGTWHFNTGLVSFSDDKIQLDKAFKLKFKTFDFDNALISLPK</sequence>
<evidence type="ECO:0000313" key="2">
    <source>
        <dbReference type="Proteomes" id="UP000289703"/>
    </source>
</evidence>
<dbReference type="OrthoDB" id="1039448at2"/>
<gene>
    <name evidence="1" type="ORF">EO244_05790</name>
</gene>
<dbReference type="EMBL" id="SAXA01000004">
    <property type="protein sequence ID" value="RXQ95819.1"/>
    <property type="molecule type" value="Genomic_DNA"/>
</dbReference>
<name>A0A4Q1JML3_9BACT</name>
<accession>A0A4Q1JML3</accession>
<keyword evidence="2" id="KW-1185">Reference proteome</keyword>
<evidence type="ECO:0000313" key="1">
    <source>
        <dbReference type="EMBL" id="RXQ95819.1"/>
    </source>
</evidence>
<comment type="caution">
    <text evidence="1">The sequence shown here is derived from an EMBL/GenBank/DDBJ whole genome shotgun (WGS) entry which is preliminary data.</text>
</comment>
<proteinExistence type="predicted"/>
<organism evidence="1 2">
    <name type="scientific">Ancylomarina salipaludis</name>
    <dbReference type="NCBI Taxonomy" id="2501299"/>
    <lineage>
        <taxon>Bacteria</taxon>
        <taxon>Pseudomonadati</taxon>
        <taxon>Bacteroidota</taxon>
        <taxon>Bacteroidia</taxon>
        <taxon>Marinilabiliales</taxon>
        <taxon>Marinifilaceae</taxon>
        <taxon>Ancylomarina</taxon>
    </lineage>
</organism>
<reference evidence="1 2" key="1">
    <citation type="submission" date="2019-01" db="EMBL/GenBank/DDBJ databases">
        <title>Ancylomarina salipaludis sp. nov., isolated from a salt marsh.</title>
        <authorList>
            <person name="Yoon J.-H."/>
        </authorList>
    </citation>
    <scope>NUCLEOTIDE SEQUENCE [LARGE SCALE GENOMIC DNA]</scope>
    <source>
        <strain evidence="1 2">SHSM-M15</strain>
    </source>
</reference>
<dbReference type="RefSeq" id="WP_129253712.1">
    <property type="nucleotide sequence ID" value="NZ_SAXA01000004.1"/>
</dbReference>
<dbReference type="Proteomes" id="UP000289703">
    <property type="component" value="Unassembled WGS sequence"/>
</dbReference>
<protein>
    <submittedName>
        <fullName evidence="1">Uncharacterized protein</fullName>
    </submittedName>
</protein>